<gene>
    <name evidence="1" type="ORF">METZ01_LOCUS260527</name>
</gene>
<organism evidence="1">
    <name type="scientific">marine metagenome</name>
    <dbReference type="NCBI Taxonomy" id="408172"/>
    <lineage>
        <taxon>unclassified sequences</taxon>
        <taxon>metagenomes</taxon>
        <taxon>ecological metagenomes</taxon>
    </lineage>
</organism>
<evidence type="ECO:0000313" key="1">
    <source>
        <dbReference type="EMBL" id="SVC07673.1"/>
    </source>
</evidence>
<reference evidence="1" key="1">
    <citation type="submission" date="2018-05" db="EMBL/GenBank/DDBJ databases">
        <authorList>
            <person name="Lanie J.A."/>
            <person name="Ng W.-L."/>
            <person name="Kazmierczak K.M."/>
            <person name="Andrzejewski T.M."/>
            <person name="Davidsen T.M."/>
            <person name="Wayne K.J."/>
            <person name="Tettelin H."/>
            <person name="Glass J.I."/>
            <person name="Rusch D."/>
            <person name="Podicherti R."/>
            <person name="Tsui H.-C.T."/>
            <person name="Winkler M.E."/>
        </authorList>
    </citation>
    <scope>NUCLEOTIDE SEQUENCE</scope>
</reference>
<dbReference type="EMBL" id="UINC01072208">
    <property type="protein sequence ID" value="SVC07673.1"/>
    <property type="molecule type" value="Genomic_DNA"/>
</dbReference>
<dbReference type="InterPro" id="IPR027443">
    <property type="entry name" value="IPNS-like_sf"/>
</dbReference>
<protein>
    <recommendedName>
        <fullName evidence="2">Aspartyl/asparaginy/proline hydroxylase domain-containing protein</fullName>
    </recommendedName>
</protein>
<accession>A0A382J9A3</accession>
<dbReference type="Gene3D" id="2.60.120.330">
    <property type="entry name" value="B-lactam Antibiotic, Isopenicillin N Synthase, Chain"/>
    <property type="match status" value="1"/>
</dbReference>
<name>A0A382J9A3_9ZZZZ</name>
<evidence type="ECO:0008006" key="2">
    <source>
        <dbReference type="Google" id="ProtNLM"/>
    </source>
</evidence>
<feature type="non-terminal residue" evidence="1">
    <location>
        <position position="1"/>
    </location>
</feature>
<dbReference type="AlphaFoldDB" id="A0A382J9A3"/>
<proteinExistence type="predicted"/>
<sequence length="169" mass="19715">FYNIGPVGEARINVMKPGECYTAHADIDDRYHLTLESEQSYLTDIERLVTYPCVANDILYEMDAGRLHTASNYGYKDRYELVIRKLLNKIDLQEPTVVTCKVENPPYNLRYLFDRSFSCLLNRLNKDGLISDFKKISDFCITFQVEQFALQEVLNLKRDCGFEVLIDYD</sequence>